<dbReference type="RefSeq" id="WP_273000034.1">
    <property type="nucleotide sequence ID" value="NZ_PEBV01000012.1"/>
</dbReference>
<feature type="disulfide bond" description="Redox-active" evidence="10">
    <location>
        <begin position="31"/>
        <end position="34"/>
    </location>
</feature>
<dbReference type="GO" id="GO:0015035">
    <property type="term" value="F:protein-disulfide reductase activity"/>
    <property type="evidence" value="ECO:0007669"/>
    <property type="project" value="UniProtKB-UniRule"/>
</dbReference>
<sequence length="107" mass="12185">MAIKQTTDADFARDVEQAEGLVIVDFWAEWCHPCRMIAPILEQLDEEYAGRIQVVKLNVDENPDTPSRFGIMGIPTLLFFKNGEVVERIVGFQPKPNFVRAIEKHLA</sequence>
<dbReference type="FunFam" id="3.40.30.10:FF:000001">
    <property type="entry name" value="Thioredoxin"/>
    <property type="match status" value="1"/>
</dbReference>
<name>A0A2T5GBV4_HYDSH</name>
<accession>A0A2T5GBV4</accession>
<dbReference type="Proteomes" id="UP000244180">
    <property type="component" value="Unassembled WGS sequence"/>
</dbReference>
<feature type="active site" description="Nucleophile" evidence="9">
    <location>
        <position position="31"/>
    </location>
</feature>
<comment type="similarity">
    <text evidence="1 8">Belongs to the thioredoxin family.</text>
</comment>
<evidence type="ECO:0000259" key="11">
    <source>
        <dbReference type="PROSITE" id="PS51352"/>
    </source>
</evidence>
<evidence type="ECO:0000256" key="7">
    <source>
        <dbReference type="NCBIfam" id="TIGR01068"/>
    </source>
</evidence>
<keyword evidence="5 10" id="KW-1015">Disulfide bond</keyword>
<feature type="active site" description="Nucleophile" evidence="9">
    <location>
        <position position="34"/>
    </location>
</feature>
<evidence type="ECO:0000256" key="1">
    <source>
        <dbReference type="ARBA" id="ARBA00008987"/>
    </source>
</evidence>
<evidence type="ECO:0000256" key="8">
    <source>
        <dbReference type="PIRNR" id="PIRNR000077"/>
    </source>
</evidence>
<keyword evidence="3" id="KW-0813">Transport</keyword>
<gene>
    <name evidence="12" type="ORF">HSCHL_1584</name>
</gene>
<evidence type="ECO:0000256" key="9">
    <source>
        <dbReference type="PIRSR" id="PIRSR000077-1"/>
    </source>
</evidence>
<evidence type="ECO:0000256" key="3">
    <source>
        <dbReference type="ARBA" id="ARBA00022448"/>
    </source>
</evidence>
<dbReference type="Gene3D" id="3.40.30.10">
    <property type="entry name" value="Glutaredoxin"/>
    <property type="match status" value="1"/>
</dbReference>
<feature type="site" description="Contributes to redox potential value" evidence="9">
    <location>
        <position position="32"/>
    </location>
</feature>
<dbReference type="InterPro" id="IPR005746">
    <property type="entry name" value="Thioredoxin"/>
</dbReference>
<evidence type="ECO:0000256" key="6">
    <source>
        <dbReference type="ARBA" id="ARBA00023284"/>
    </source>
</evidence>
<dbReference type="PRINTS" id="PR00421">
    <property type="entry name" value="THIOREDOXIN"/>
</dbReference>
<reference evidence="12 13" key="1">
    <citation type="submission" date="2017-08" db="EMBL/GenBank/DDBJ databases">
        <title>Burning lignite coal seam in the remote Altai Mountains harbors a hydrogen-driven thermophilic microbial community.</title>
        <authorList>
            <person name="Kadnikov V.V."/>
            <person name="Mardanov A.V."/>
            <person name="Ivasenko D."/>
            <person name="Beletsky A.V."/>
            <person name="Karnachuk O.V."/>
            <person name="Ravin N.V."/>
        </authorList>
    </citation>
    <scope>NUCLEOTIDE SEQUENCE [LARGE SCALE GENOMIC DNA]</scope>
    <source>
        <strain evidence="12">AL33</strain>
    </source>
</reference>
<dbReference type="NCBIfam" id="TIGR01068">
    <property type="entry name" value="thioredoxin"/>
    <property type="match status" value="1"/>
</dbReference>
<comment type="caution">
    <text evidence="12">The sequence shown here is derived from an EMBL/GenBank/DDBJ whole genome shotgun (WGS) entry which is preliminary data.</text>
</comment>
<dbReference type="GO" id="GO:0005829">
    <property type="term" value="C:cytosol"/>
    <property type="evidence" value="ECO:0007669"/>
    <property type="project" value="TreeGrafter"/>
</dbReference>
<feature type="site" description="Deprotonates C-terminal active site Cys" evidence="9">
    <location>
        <position position="25"/>
    </location>
</feature>
<dbReference type="GO" id="GO:0045454">
    <property type="term" value="P:cell redox homeostasis"/>
    <property type="evidence" value="ECO:0007669"/>
    <property type="project" value="TreeGrafter"/>
</dbReference>
<proteinExistence type="inferred from homology"/>
<dbReference type="Pfam" id="PF00085">
    <property type="entry name" value="Thioredoxin"/>
    <property type="match status" value="1"/>
</dbReference>
<organism evidence="12 13">
    <name type="scientific">Hydrogenibacillus schlegelii</name>
    <name type="common">Bacillus schlegelii</name>
    <dbReference type="NCBI Taxonomy" id="1484"/>
    <lineage>
        <taxon>Bacteria</taxon>
        <taxon>Bacillati</taxon>
        <taxon>Bacillota</taxon>
        <taxon>Bacilli</taxon>
        <taxon>Bacillales</taxon>
        <taxon>Bacillales Family X. Incertae Sedis</taxon>
        <taxon>Hydrogenibacillus</taxon>
    </lineage>
</organism>
<protein>
    <recommendedName>
        <fullName evidence="2 7">Thioredoxin</fullName>
    </recommendedName>
</protein>
<evidence type="ECO:0000256" key="2">
    <source>
        <dbReference type="ARBA" id="ARBA00020570"/>
    </source>
</evidence>
<evidence type="ECO:0000256" key="4">
    <source>
        <dbReference type="ARBA" id="ARBA00022982"/>
    </source>
</evidence>
<dbReference type="CDD" id="cd02947">
    <property type="entry name" value="TRX_family"/>
    <property type="match status" value="1"/>
</dbReference>
<keyword evidence="4" id="KW-0249">Electron transport</keyword>
<dbReference type="PIRSF" id="PIRSF000077">
    <property type="entry name" value="Thioredoxin"/>
    <property type="match status" value="1"/>
</dbReference>
<feature type="site" description="Contributes to redox potential value" evidence="9">
    <location>
        <position position="33"/>
    </location>
</feature>
<feature type="domain" description="Thioredoxin" evidence="11">
    <location>
        <begin position="1"/>
        <end position="107"/>
    </location>
</feature>
<dbReference type="InterPro" id="IPR036249">
    <property type="entry name" value="Thioredoxin-like_sf"/>
</dbReference>
<dbReference type="AlphaFoldDB" id="A0A2T5GBV4"/>
<dbReference type="PROSITE" id="PS51352">
    <property type="entry name" value="THIOREDOXIN_2"/>
    <property type="match status" value="1"/>
</dbReference>
<evidence type="ECO:0000256" key="10">
    <source>
        <dbReference type="PIRSR" id="PIRSR000077-4"/>
    </source>
</evidence>
<dbReference type="PANTHER" id="PTHR45663">
    <property type="entry name" value="GEO12009P1"/>
    <property type="match status" value="1"/>
</dbReference>
<evidence type="ECO:0000313" key="12">
    <source>
        <dbReference type="EMBL" id="PTQ53655.1"/>
    </source>
</evidence>
<evidence type="ECO:0000256" key="5">
    <source>
        <dbReference type="ARBA" id="ARBA00023157"/>
    </source>
</evidence>
<dbReference type="EMBL" id="PEBV01000012">
    <property type="protein sequence ID" value="PTQ53655.1"/>
    <property type="molecule type" value="Genomic_DNA"/>
</dbReference>
<dbReference type="PANTHER" id="PTHR45663:SF11">
    <property type="entry name" value="GEO12009P1"/>
    <property type="match status" value="1"/>
</dbReference>
<dbReference type="SUPFAM" id="SSF52833">
    <property type="entry name" value="Thioredoxin-like"/>
    <property type="match status" value="1"/>
</dbReference>
<dbReference type="InterPro" id="IPR013766">
    <property type="entry name" value="Thioredoxin_domain"/>
</dbReference>
<evidence type="ECO:0000313" key="13">
    <source>
        <dbReference type="Proteomes" id="UP000244180"/>
    </source>
</evidence>
<keyword evidence="6 10" id="KW-0676">Redox-active center</keyword>